<keyword evidence="3" id="KW-1185">Reference proteome</keyword>
<dbReference type="Pfam" id="PF01966">
    <property type="entry name" value="HD"/>
    <property type="match status" value="1"/>
</dbReference>
<evidence type="ECO:0000313" key="3">
    <source>
        <dbReference type="Proteomes" id="UP001501676"/>
    </source>
</evidence>
<dbReference type="SUPFAM" id="SSF109604">
    <property type="entry name" value="HD-domain/PDEase-like"/>
    <property type="match status" value="1"/>
</dbReference>
<dbReference type="InterPro" id="IPR003607">
    <property type="entry name" value="HD/PDEase_dom"/>
</dbReference>
<dbReference type="InterPro" id="IPR006675">
    <property type="entry name" value="HDIG_dom"/>
</dbReference>
<name>A0ABP6STV9_9ACTN</name>
<evidence type="ECO:0000259" key="1">
    <source>
        <dbReference type="SMART" id="SM00471"/>
    </source>
</evidence>
<dbReference type="PANTHER" id="PTHR38659:SF2">
    <property type="entry name" value="HDIG DOMAIN PROTEIN"/>
    <property type="match status" value="1"/>
</dbReference>
<reference evidence="3" key="1">
    <citation type="journal article" date="2019" name="Int. J. Syst. Evol. Microbiol.">
        <title>The Global Catalogue of Microorganisms (GCM) 10K type strain sequencing project: providing services to taxonomists for standard genome sequencing and annotation.</title>
        <authorList>
            <consortium name="The Broad Institute Genomics Platform"/>
            <consortium name="The Broad Institute Genome Sequencing Center for Infectious Disease"/>
            <person name="Wu L."/>
            <person name="Ma J."/>
        </authorList>
    </citation>
    <scope>NUCLEOTIDE SEQUENCE [LARGE SCALE GENOMIC DNA]</scope>
    <source>
        <strain evidence="3">JCM 9458</strain>
    </source>
</reference>
<dbReference type="SMART" id="SM00471">
    <property type="entry name" value="HDc"/>
    <property type="match status" value="1"/>
</dbReference>
<dbReference type="PANTHER" id="PTHR38659">
    <property type="entry name" value="METAL-DEPENDENT PHOSPHOHYDROLASE"/>
    <property type="match status" value="1"/>
</dbReference>
<dbReference type="CDD" id="cd00077">
    <property type="entry name" value="HDc"/>
    <property type="match status" value="1"/>
</dbReference>
<sequence length="196" mass="21910">MSPEPGRVPTDAQILALHRQHAPTPEAFELVYTHCRIVCAIAEQLLRRRAHSLDADLVRAGCLLHDVGVYRLGQDHYLRHGVLGDQLLREAGWPDRLARFCSHHTGVGLSRDDVTTQRLPLPVADYLAETAEEELVMYADKFHSKTTPPVFVSADTYAARVRRFGADKVARFAALRETFGEPDLAPLIDHYGHALV</sequence>
<dbReference type="Gene3D" id="1.10.3210.10">
    <property type="entry name" value="Hypothetical protein af1432"/>
    <property type="match status" value="1"/>
</dbReference>
<dbReference type="NCBIfam" id="TIGR00277">
    <property type="entry name" value="HDIG"/>
    <property type="match status" value="1"/>
</dbReference>
<dbReference type="RefSeq" id="WP_345727312.1">
    <property type="nucleotide sequence ID" value="NZ_BAAAYN010000009.1"/>
</dbReference>
<accession>A0ABP6STV9</accession>
<dbReference type="Proteomes" id="UP001501676">
    <property type="component" value="Unassembled WGS sequence"/>
</dbReference>
<feature type="domain" description="HD/PDEase" evidence="1">
    <location>
        <begin position="27"/>
        <end position="154"/>
    </location>
</feature>
<dbReference type="InterPro" id="IPR006674">
    <property type="entry name" value="HD_domain"/>
</dbReference>
<gene>
    <name evidence="2" type="ORF">GCM10020369_15560</name>
</gene>
<proteinExistence type="predicted"/>
<organism evidence="2 3">
    <name type="scientific">Cryptosporangium minutisporangium</name>
    <dbReference type="NCBI Taxonomy" id="113569"/>
    <lineage>
        <taxon>Bacteria</taxon>
        <taxon>Bacillati</taxon>
        <taxon>Actinomycetota</taxon>
        <taxon>Actinomycetes</taxon>
        <taxon>Cryptosporangiales</taxon>
        <taxon>Cryptosporangiaceae</taxon>
        <taxon>Cryptosporangium</taxon>
    </lineage>
</organism>
<evidence type="ECO:0000313" key="2">
    <source>
        <dbReference type="EMBL" id="GAA3384735.1"/>
    </source>
</evidence>
<comment type="caution">
    <text evidence="2">The sequence shown here is derived from an EMBL/GenBank/DDBJ whole genome shotgun (WGS) entry which is preliminary data.</text>
</comment>
<protein>
    <submittedName>
        <fullName evidence="2">HD domain-containing protein</fullName>
    </submittedName>
</protein>
<dbReference type="EMBL" id="BAAAYN010000009">
    <property type="protein sequence ID" value="GAA3384735.1"/>
    <property type="molecule type" value="Genomic_DNA"/>
</dbReference>